<dbReference type="InterPro" id="IPR008928">
    <property type="entry name" value="6-hairpin_glycosidase_sf"/>
</dbReference>
<comment type="catalytic activity">
    <reaction evidence="1">
        <text>Hydrolysis of terminal non-reducing alpha-L-rhamnose residues in alpha-L-rhamnosides.</text>
        <dbReference type="EC" id="3.2.1.40"/>
    </reaction>
</comment>
<keyword evidence="3" id="KW-0378">Hydrolase</keyword>
<comment type="caution">
    <text evidence="6">The sequence shown here is derived from an EMBL/GenBank/DDBJ whole genome shotgun (WGS) entry which is preliminary data.</text>
</comment>
<dbReference type="PANTHER" id="PTHR33307">
    <property type="entry name" value="ALPHA-RHAMNOSIDASE (EUROFUNG)"/>
    <property type="match status" value="1"/>
</dbReference>
<dbReference type="Pfam" id="PF17389">
    <property type="entry name" value="Bac_rhamnosid6H"/>
    <property type="match status" value="1"/>
</dbReference>
<reference evidence="6 7" key="1">
    <citation type="submission" date="2018-08" db="EMBL/GenBank/DDBJ databases">
        <title>Genomic Encyclopedia of Archaeal and Bacterial Type Strains, Phase II (KMG-II): from individual species to whole genera.</title>
        <authorList>
            <person name="Goeker M."/>
        </authorList>
    </citation>
    <scope>NUCLEOTIDE SEQUENCE [LARGE SCALE GENOMIC DNA]</scope>
    <source>
        <strain evidence="6 7">DSM 45791</strain>
    </source>
</reference>
<dbReference type="Gene3D" id="1.50.10.10">
    <property type="match status" value="1"/>
</dbReference>
<evidence type="ECO:0000313" key="7">
    <source>
        <dbReference type="Proteomes" id="UP000256269"/>
    </source>
</evidence>
<dbReference type="PANTHER" id="PTHR33307:SF6">
    <property type="entry name" value="ALPHA-RHAMNOSIDASE (EUROFUNG)-RELATED"/>
    <property type="match status" value="1"/>
</dbReference>
<dbReference type="SUPFAM" id="SSF48208">
    <property type="entry name" value="Six-hairpin glycosidases"/>
    <property type="match status" value="1"/>
</dbReference>
<evidence type="ECO:0000313" key="6">
    <source>
        <dbReference type="EMBL" id="REH35653.1"/>
    </source>
</evidence>
<organism evidence="6 7">
    <name type="scientific">Kutzneria buriramensis</name>
    <dbReference type="NCBI Taxonomy" id="1045776"/>
    <lineage>
        <taxon>Bacteria</taxon>
        <taxon>Bacillati</taxon>
        <taxon>Actinomycetota</taxon>
        <taxon>Actinomycetes</taxon>
        <taxon>Pseudonocardiales</taxon>
        <taxon>Pseudonocardiaceae</taxon>
        <taxon>Kutzneria</taxon>
    </lineage>
</organism>
<dbReference type="Gene3D" id="2.60.420.10">
    <property type="entry name" value="Maltose phosphorylase, domain 3"/>
    <property type="match status" value="1"/>
</dbReference>
<dbReference type="EC" id="3.2.1.40" evidence="2"/>
<dbReference type="InterPro" id="IPR035398">
    <property type="entry name" value="Bac_rhamnosid_C"/>
</dbReference>
<dbReference type="InterPro" id="IPR012341">
    <property type="entry name" value="6hp_glycosidase-like_sf"/>
</dbReference>
<sequence>MWERWDSMLPDGTVNPPGEMTSFNHYALGAIAQWLHTTVAGLSTAAPGYGEVVFRPRPGGGLTWAEAAHQSPYGRVAIRRELHASRIEVRTTVRTGASARIEWPDGSVTNVPTGTTTTLRPT</sequence>
<protein>
    <recommendedName>
        <fullName evidence="2">alpha-L-rhamnosidase</fullName>
        <ecNumber evidence="2">3.2.1.40</ecNumber>
    </recommendedName>
</protein>
<dbReference type="InterPro" id="IPR035396">
    <property type="entry name" value="Bac_rhamnosid6H"/>
</dbReference>
<dbReference type="GO" id="GO:0030596">
    <property type="term" value="F:alpha-L-rhamnosidase activity"/>
    <property type="evidence" value="ECO:0007669"/>
    <property type="project" value="UniProtKB-EC"/>
</dbReference>
<evidence type="ECO:0000256" key="3">
    <source>
        <dbReference type="ARBA" id="ARBA00022801"/>
    </source>
</evidence>
<dbReference type="AlphaFoldDB" id="A0A3E0GZ38"/>
<dbReference type="EMBL" id="QUNO01000017">
    <property type="protein sequence ID" value="REH35653.1"/>
    <property type="molecule type" value="Genomic_DNA"/>
</dbReference>
<dbReference type="Proteomes" id="UP000256269">
    <property type="component" value="Unassembled WGS sequence"/>
</dbReference>
<evidence type="ECO:0000259" key="5">
    <source>
        <dbReference type="Pfam" id="PF17390"/>
    </source>
</evidence>
<name>A0A3E0GZ38_9PSEU</name>
<dbReference type="GO" id="GO:0005975">
    <property type="term" value="P:carbohydrate metabolic process"/>
    <property type="evidence" value="ECO:0007669"/>
    <property type="project" value="InterPro"/>
</dbReference>
<feature type="domain" description="Alpha-L-rhamnosidase C-terminal" evidence="5">
    <location>
        <begin position="41"/>
        <end position="110"/>
    </location>
</feature>
<feature type="domain" description="Alpha-L-rhamnosidase six-hairpin glycosidase" evidence="4">
    <location>
        <begin position="1"/>
        <end position="39"/>
    </location>
</feature>
<proteinExistence type="predicted"/>
<accession>A0A3E0GZ38</accession>
<keyword evidence="7" id="KW-1185">Reference proteome</keyword>
<dbReference type="InterPro" id="IPR016007">
    <property type="entry name" value="Alpha_rhamnosid"/>
</dbReference>
<evidence type="ECO:0000256" key="2">
    <source>
        <dbReference type="ARBA" id="ARBA00012652"/>
    </source>
</evidence>
<evidence type="ECO:0000256" key="1">
    <source>
        <dbReference type="ARBA" id="ARBA00001445"/>
    </source>
</evidence>
<dbReference type="Pfam" id="PF17390">
    <property type="entry name" value="Bac_rhamnosid_C"/>
    <property type="match status" value="1"/>
</dbReference>
<gene>
    <name evidence="6" type="ORF">BCF44_11741</name>
</gene>
<evidence type="ECO:0000259" key="4">
    <source>
        <dbReference type="Pfam" id="PF17389"/>
    </source>
</evidence>